<dbReference type="PANTHER" id="PTHR30217:SF10">
    <property type="entry name" value="23S RRNA 5-HYDROXYCYTIDINE C2501 SYNTHASE"/>
    <property type="match status" value="1"/>
</dbReference>
<dbReference type="Pfam" id="PF12392">
    <property type="entry name" value="DUF3656"/>
    <property type="match status" value="1"/>
</dbReference>
<name>A0A8J4D0W2_9CHLO</name>
<feature type="region of interest" description="Disordered" evidence="1">
    <location>
        <begin position="887"/>
        <end position="917"/>
    </location>
</feature>
<organism evidence="3 4">
    <name type="scientific">Volvox reticuliferus</name>
    <dbReference type="NCBI Taxonomy" id="1737510"/>
    <lineage>
        <taxon>Eukaryota</taxon>
        <taxon>Viridiplantae</taxon>
        <taxon>Chlorophyta</taxon>
        <taxon>core chlorophytes</taxon>
        <taxon>Chlorophyceae</taxon>
        <taxon>CS clade</taxon>
        <taxon>Chlamydomonadales</taxon>
        <taxon>Volvocaceae</taxon>
        <taxon>Volvox</taxon>
    </lineage>
</organism>
<dbReference type="AlphaFoldDB" id="A0A8J4D0W2"/>
<dbReference type="InterPro" id="IPR011060">
    <property type="entry name" value="RibuloseP-bd_barrel"/>
</dbReference>
<dbReference type="InterPro" id="IPR020988">
    <property type="entry name" value="Pept_U32_collagenase"/>
</dbReference>
<feature type="compositionally biased region" description="Basic residues" evidence="1">
    <location>
        <begin position="887"/>
        <end position="898"/>
    </location>
</feature>
<dbReference type="SUPFAM" id="SSF51366">
    <property type="entry name" value="Ribulose-phoshate binding barrel"/>
    <property type="match status" value="1"/>
</dbReference>
<feature type="compositionally biased region" description="Basic and acidic residues" evidence="1">
    <location>
        <begin position="62"/>
        <end position="85"/>
    </location>
</feature>
<proteinExistence type="predicted"/>
<evidence type="ECO:0000259" key="2">
    <source>
        <dbReference type="Pfam" id="PF12392"/>
    </source>
</evidence>
<evidence type="ECO:0000313" key="4">
    <source>
        <dbReference type="Proteomes" id="UP000747110"/>
    </source>
</evidence>
<dbReference type="EMBL" id="BNCP01000065">
    <property type="protein sequence ID" value="GIL91502.1"/>
    <property type="molecule type" value="Genomic_DNA"/>
</dbReference>
<feature type="compositionally biased region" description="Basic residues" evidence="1">
    <location>
        <begin position="19"/>
        <end position="28"/>
    </location>
</feature>
<evidence type="ECO:0000313" key="3">
    <source>
        <dbReference type="EMBL" id="GIL91502.1"/>
    </source>
</evidence>
<protein>
    <recommendedName>
        <fullName evidence="2">Peptidase U32 collagenase domain-containing protein</fullName>
    </recommendedName>
</protein>
<reference evidence="3" key="1">
    <citation type="journal article" date="2021" name="Proc. Natl. Acad. Sci. U.S.A.">
        <title>Three genomes in the algal genus Volvox reveal the fate of a haploid sex-determining region after a transition to homothallism.</title>
        <authorList>
            <person name="Yamamoto K."/>
            <person name="Hamaji T."/>
            <person name="Kawai-Toyooka H."/>
            <person name="Matsuzaki R."/>
            <person name="Takahashi F."/>
            <person name="Nishimura Y."/>
            <person name="Kawachi M."/>
            <person name="Noguchi H."/>
            <person name="Minakuchi Y."/>
            <person name="Umen J.G."/>
            <person name="Toyoda A."/>
            <person name="Nozaki H."/>
        </authorList>
    </citation>
    <scope>NUCLEOTIDE SEQUENCE</scope>
    <source>
        <strain evidence="3">NIES-3786</strain>
    </source>
</reference>
<keyword evidence="4" id="KW-1185">Reference proteome</keyword>
<dbReference type="InterPro" id="IPR051454">
    <property type="entry name" value="RNA/ubiquinone_mod_enzymes"/>
</dbReference>
<dbReference type="InterPro" id="IPR001539">
    <property type="entry name" value="Peptidase_U32"/>
</dbReference>
<feature type="region of interest" description="Disordered" evidence="1">
    <location>
        <begin position="839"/>
        <end position="866"/>
    </location>
</feature>
<comment type="caution">
    <text evidence="3">The sequence shown here is derived from an EMBL/GenBank/DDBJ whole genome shotgun (WGS) entry which is preliminary data.</text>
</comment>
<dbReference type="Proteomes" id="UP000747110">
    <property type="component" value="Unassembled WGS sequence"/>
</dbReference>
<dbReference type="OrthoDB" id="426032at2759"/>
<feature type="region of interest" description="Disordered" evidence="1">
    <location>
        <begin position="1"/>
        <end position="101"/>
    </location>
</feature>
<dbReference type="PANTHER" id="PTHR30217">
    <property type="entry name" value="PEPTIDASE U32 FAMILY"/>
    <property type="match status" value="1"/>
</dbReference>
<evidence type="ECO:0000256" key="1">
    <source>
        <dbReference type="SAM" id="MobiDB-lite"/>
    </source>
</evidence>
<sequence>MQLPIFNYHNAGNTFGTPRKAHNNKKLKVSPYQVPDRESHVAPPKQEQNVAKGGPRANRTPKKLENEDRYRNTRRDRQISQKLGERVAGYSAGDSPEKRKNPELYAGIKDVNLPSLEGLSQVDAPASDSHRSASAQTPATSPVEAPAVRYMVSPVVHEALHSRSGQESSATRSSSASAAAAAAAAMTAPVRQRAAAGRGSSSGGAPLSLAQKPEVLAPVGGWPQLRAAVENGADAVYFGLEDFNARARAANFSVTELPDVMSYLHARGVKGFVTLNVLVFDEELSAVEEQIRAMAMAGVDAVIVQDWGVVELMRRVAPGLPVHGSTQMSVTSAEGAAWVSELGVERVVVARELSVREIAKVCNGVSGTEVEAFVHGALCVSYSGQCFSSEAWGGRSANRGQCAQACRLPYGLLVDGVLRELGDVKYLLSPQDLMAVEQVPELILAGVSCFKIEGRLKGPEYVALTTGVYRKAVDAAWDALTAAPAPGSSGEEEAAAHAAARAVVLTERERWDLEQVFARGQDGDHRGLTPGFLEGVRHQRLVRGRAPRHRGVYLGRVEAVSAKGVVLKLEAPLKRGDGVAFDAGRPEEDEPGGVVYDILDAKGTAAAIGSSWATNEPVSPGARVTMVLGQSSPAQAALILRRVAAGDLVWRTKDPALESRLRASFEGLAAADTRCLPVTAAVAGALGQPLTLAVTDPDNRTAIAATRLPLAAAVNRPMTADDVSRALGPQLGEPTLVLEGQLDTTGLDLSAGGGGYGFVHMGEKRTFMLPDMSGLGASPGSPIPVLRTAPRRTFIITCSSVQLALSAIRAARSPPLQGRRAFSNRGLFRYPSAVPSFLRPGGRRLGAENTTKGPGHEPPPRGKGTAVGRWRRCAHVCTHTHARVFVRGPHRPGPRAGRRAPGCASWAGKHHRPRAKAGGTLTQRTHCLCSYSWCFYGTSHVSVGPGWVLFSFTIPTPFVVLMIL</sequence>
<feature type="domain" description="Peptidase U32 collagenase" evidence="2">
    <location>
        <begin position="649"/>
        <end position="728"/>
    </location>
</feature>
<gene>
    <name evidence="3" type="ORF">Vretifemale_19091</name>
</gene>
<accession>A0A8J4D0W2</accession>
<feature type="region of interest" description="Disordered" evidence="1">
    <location>
        <begin position="121"/>
        <end position="145"/>
    </location>
</feature>
<dbReference type="Pfam" id="PF01136">
    <property type="entry name" value="Peptidase_U32"/>
    <property type="match status" value="1"/>
</dbReference>